<gene>
    <name evidence="1" type="ORF">J2S74_005228</name>
</gene>
<organism evidence="1 2">
    <name type="scientific">Evansella vedderi</name>
    <dbReference type="NCBI Taxonomy" id="38282"/>
    <lineage>
        <taxon>Bacteria</taxon>
        <taxon>Bacillati</taxon>
        <taxon>Bacillota</taxon>
        <taxon>Bacilli</taxon>
        <taxon>Bacillales</taxon>
        <taxon>Bacillaceae</taxon>
        <taxon>Evansella</taxon>
    </lineage>
</organism>
<dbReference type="Pfam" id="PF10720">
    <property type="entry name" value="DUF2515"/>
    <property type="match status" value="1"/>
</dbReference>
<keyword evidence="2" id="KW-1185">Reference proteome</keyword>
<dbReference type="EMBL" id="JAUSUG010000033">
    <property type="protein sequence ID" value="MDQ0257766.1"/>
    <property type="molecule type" value="Genomic_DNA"/>
</dbReference>
<comment type="caution">
    <text evidence="1">The sequence shown here is derived from an EMBL/GenBank/DDBJ whole genome shotgun (WGS) entry which is preliminary data.</text>
</comment>
<dbReference type="RefSeq" id="WP_307332004.1">
    <property type="nucleotide sequence ID" value="NZ_JAUSUG010000033.1"/>
</dbReference>
<dbReference type="Proteomes" id="UP001230005">
    <property type="component" value="Unassembled WGS sequence"/>
</dbReference>
<sequence length="374" mass="45136">MTLRFHSSRLSPHLKKIKKQLKKKRVQTITEDSLKIEEQNLIEKIRTETIKRNRNNITRTEAYFHFYQQFPEIHWAFLGHMVSRNGGWNMTDLKGELLTKLLPKKERENFFSFLERGNWLIFQDVYPQMLLYKESIKRQMNLFYLLPIFGVSKFMKVVWDYYMEEKEDYLLAFALVVNEQSYLENRVIQNSFYKKNVLESIEFKLQELLSLNQILFPYKSNRKTMLMGQTINHFASLHERILLGKRLYHLLFDSELYPAFFKWALQQPHTGSRKDFWPQLFNNVNESIPGKLYKRRIKNCSLKSGSHRIFSPPLQFAWKDVHHDPAEKGDWYKDWRVVHYLEKYNEKVNGDIKNDYCETLEKIELSLVAKETFF</sequence>
<accession>A0ABU0A2P8</accession>
<protein>
    <recommendedName>
        <fullName evidence="3">DUF2515 domain-containing protein</fullName>
    </recommendedName>
</protein>
<evidence type="ECO:0000313" key="2">
    <source>
        <dbReference type="Proteomes" id="UP001230005"/>
    </source>
</evidence>
<reference evidence="1 2" key="1">
    <citation type="submission" date="2023-07" db="EMBL/GenBank/DDBJ databases">
        <title>Genomic Encyclopedia of Type Strains, Phase IV (KMG-IV): sequencing the most valuable type-strain genomes for metagenomic binning, comparative biology and taxonomic classification.</title>
        <authorList>
            <person name="Goeker M."/>
        </authorList>
    </citation>
    <scope>NUCLEOTIDE SEQUENCE [LARGE SCALE GENOMIC DNA]</scope>
    <source>
        <strain evidence="1 2">DSM 9768</strain>
    </source>
</reference>
<proteinExistence type="predicted"/>
<name>A0ABU0A2P8_9BACI</name>
<evidence type="ECO:0000313" key="1">
    <source>
        <dbReference type="EMBL" id="MDQ0257766.1"/>
    </source>
</evidence>
<dbReference type="InterPro" id="IPR019658">
    <property type="entry name" value="DUF2515"/>
</dbReference>
<evidence type="ECO:0008006" key="3">
    <source>
        <dbReference type="Google" id="ProtNLM"/>
    </source>
</evidence>